<feature type="domain" description="C2H2-type" evidence="20">
    <location>
        <begin position="649"/>
        <end position="678"/>
    </location>
</feature>
<evidence type="ECO:0000256" key="13">
    <source>
        <dbReference type="ARBA" id="ARBA00023015"/>
    </source>
</evidence>
<feature type="compositionally biased region" description="Basic residues" evidence="19">
    <location>
        <begin position="148"/>
        <end position="157"/>
    </location>
</feature>
<evidence type="ECO:0000256" key="3">
    <source>
        <dbReference type="ARBA" id="ARBA00006991"/>
    </source>
</evidence>
<dbReference type="FunFam" id="3.30.160.60:FF:000475">
    <property type="entry name" value="zinc finger protein 32 isoform X1"/>
    <property type="match status" value="2"/>
</dbReference>
<organism evidence="24 25">
    <name type="scientific">Podarcis lilfordi</name>
    <name type="common">Lilford's wall lizard</name>
    <dbReference type="NCBI Taxonomy" id="74358"/>
    <lineage>
        <taxon>Eukaryota</taxon>
        <taxon>Metazoa</taxon>
        <taxon>Chordata</taxon>
        <taxon>Craniata</taxon>
        <taxon>Vertebrata</taxon>
        <taxon>Euteleostomi</taxon>
        <taxon>Lepidosauria</taxon>
        <taxon>Squamata</taxon>
        <taxon>Bifurcata</taxon>
        <taxon>Unidentata</taxon>
        <taxon>Episquamata</taxon>
        <taxon>Laterata</taxon>
        <taxon>Lacertibaenia</taxon>
        <taxon>Lacertidae</taxon>
        <taxon>Podarcis</taxon>
    </lineage>
</organism>
<dbReference type="FunFam" id="3.30.160.60:FF:002343">
    <property type="entry name" value="Zinc finger protein 33A"/>
    <property type="match status" value="3"/>
</dbReference>
<dbReference type="PROSITE" id="PS50806">
    <property type="entry name" value="KRAB_RELATED"/>
    <property type="match status" value="1"/>
</dbReference>
<accession>A0AA35KML3</accession>
<dbReference type="Proteomes" id="UP001178461">
    <property type="component" value="Chromosome 8"/>
</dbReference>
<evidence type="ECO:0000256" key="8">
    <source>
        <dbReference type="ARBA" id="ARBA00022723"/>
    </source>
</evidence>
<dbReference type="InterPro" id="IPR046341">
    <property type="entry name" value="SET_dom_sf"/>
</dbReference>
<feature type="domain" description="SET" evidence="21">
    <location>
        <begin position="387"/>
        <end position="501"/>
    </location>
</feature>
<dbReference type="Pfam" id="PF00096">
    <property type="entry name" value="zf-C2H2"/>
    <property type="match status" value="13"/>
</dbReference>
<dbReference type="PROSITE" id="PS50157">
    <property type="entry name" value="ZINC_FINGER_C2H2_2"/>
    <property type="match status" value="15"/>
</dbReference>
<gene>
    <name evidence="24" type="ORF">PODLI_1B007593</name>
</gene>
<evidence type="ECO:0000256" key="15">
    <source>
        <dbReference type="ARBA" id="ARBA00023163"/>
    </source>
</evidence>
<evidence type="ECO:0000256" key="16">
    <source>
        <dbReference type="ARBA" id="ARBA00023242"/>
    </source>
</evidence>
<dbReference type="PANTHER" id="PTHR23235">
    <property type="entry name" value="KRUEPPEL-LIKE TRANSCRIPTION FACTOR"/>
    <property type="match status" value="1"/>
</dbReference>
<dbReference type="GO" id="GO:0032259">
    <property type="term" value="P:methylation"/>
    <property type="evidence" value="ECO:0007669"/>
    <property type="project" value="UniProtKB-KW"/>
</dbReference>
<dbReference type="GO" id="GO:0000981">
    <property type="term" value="F:DNA-binding transcription factor activity, RNA polymerase II-specific"/>
    <property type="evidence" value="ECO:0007669"/>
    <property type="project" value="TreeGrafter"/>
</dbReference>
<feature type="domain" description="C2H2-type" evidence="20">
    <location>
        <begin position="875"/>
        <end position="902"/>
    </location>
</feature>
<name>A0AA35KML3_9SAUR</name>
<feature type="domain" description="C2H2-type" evidence="20">
    <location>
        <begin position="987"/>
        <end position="1014"/>
    </location>
</feature>
<evidence type="ECO:0000256" key="19">
    <source>
        <dbReference type="SAM" id="MobiDB-lite"/>
    </source>
</evidence>
<dbReference type="InterPro" id="IPR044417">
    <property type="entry name" value="PRDM7_9_PR-SET"/>
</dbReference>
<evidence type="ECO:0000259" key="23">
    <source>
        <dbReference type="PROSITE" id="PS50806"/>
    </source>
</evidence>
<evidence type="ECO:0000256" key="4">
    <source>
        <dbReference type="ARBA" id="ARBA00022454"/>
    </source>
</evidence>
<evidence type="ECO:0000256" key="5">
    <source>
        <dbReference type="ARBA" id="ARBA00022603"/>
    </source>
</evidence>
<dbReference type="EMBL" id="OX395133">
    <property type="protein sequence ID" value="CAI5781007.1"/>
    <property type="molecule type" value="Genomic_DNA"/>
</dbReference>
<evidence type="ECO:0000313" key="24">
    <source>
        <dbReference type="EMBL" id="CAI5781007.1"/>
    </source>
</evidence>
<dbReference type="InterPro" id="IPR036051">
    <property type="entry name" value="KRAB_dom_sf"/>
</dbReference>
<dbReference type="InterPro" id="IPR001214">
    <property type="entry name" value="SET_dom"/>
</dbReference>
<feature type="compositionally biased region" description="Gly residues" evidence="19">
    <location>
        <begin position="50"/>
        <end position="61"/>
    </location>
</feature>
<dbReference type="Gene3D" id="3.30.160.60">
    <property type="entry name" value="Classic Zinc Finger"/>
    <property type="match status" value="14"/>
</dbReference>
<dbReference type="PROSITE" id="PS50805">
    <property type="entry name" value="KRAB"/>
    <property type="match status" value="1"/>
</dbReference>
<dbReference type="FunFam" id="3.30.160.60:FF:000873">
    <property type="entry name" value="Zinc finger protein 841"/>
    <property type="match status" value="2"/>
</dbReference>
<comment type="catalytic activity">
    <reaction evidence="17">
        <text>N(6)-methyl-L-lysyl-[protein] + S-adenosyl-L-methionine = N(6),N(6)-dimethyl-L-lysyl-[protein] + S-adenosyl-L-homocysteine + H(+)</text>
        <dbReference type="Rhea" id="RHEA:54196"/>
        <dbReference type="Rhea" id="RHEA-COMP:13053"/>
        <dbReference type="Rhea" id="RHEA-COMP:13827"/>
        <dbReference type="ChEBI" id="CHEBI:15378"/>
        <dbReference type="ChEBI" id="CHEBI:57856"/>
        <dbReference type="ChEBI" id="CHEBI:59789"/>
        <dbReference type="ChEBI" id="CHEBI:61929"/>
        <dbReference type="ChEBI" id="CHEBI:61976"/>
    </reaction>
    <physiologicalReaction direction="left-to-right" evidence="17">
        <dbReference type="Rhea" id="RHEA:54197"/>
    </physiologicalReaction>
</comment>
<keyword evidence="11" id="KW-0862">Zinc</keyword>
<keyword evidence="14" id="KW-0238">DNA-binding</keyword>
<feature type="domain" description="C2H2-type" evidence="20">
    <location>
        <begin position="931"/>
        <end position="958"/>
    </location>
</feature>
<protein>
    <submittedName>
        <fullName evidence="24">Histone-lysine N-methyltransferase PRDM9-like</fullName>
    </submittedName>
</protein>
<keyword evidence="4" id="KW-0158">Chromosome</keyword>
<dbReference type="FunFam" id="3.30.160.60:FF:000290">
    <property type="entry name" value="Zinc finger protein 697 isoform X1"/>
    <property type="match status" value="2"/>
</dbReference>
<dbReference type="GO" id="GO:0005694">
    <property type="term" value="C:chromosome"/>
    <property type="evidence" value="ECO:0007669"/>
    <property type="project" value="UniProtKB-SubCell"/>
</dbReference>
<dbReference type="FunFam" id="3.30.160.60:FF:000016">
    <property type="entry name" value="zinc finger protein 37 homolog"/>
    <property type="match status" value="2"/>
</dbReference>
<dbReference type="CDD" id="cd07765">
    <property type="entry name" value="KRAB_A-box"/>
    <property type="match status" value="1"/>
</dbReference>
<dbReference type="SUPFAM" id="SSF109640">
    <property type="entry name" value="KRAB domain (Kruppel-associated box)"/>
    <property type="match status" value="1"/>
</dbReference>
<evidence type="ECO:0000256" key="10">
    <source>
        <dbReference type="ARBA" id="ARBA00022771"/>
    </source>
</evidence>
<feature type="domain" description="C2H2-type" evidence="20">
    <location>
        <begin position="819"/>
        <end position="846"/>
    </location>
</feature>
<feature type="domain" description="C2H2-type" evidence="20">
    <location>
        <begin position="959"/>
        <end position="986"/>
    </location>
</feature>
<keyword evidence="8" id="KW-0479">Metal-binding</keyword>
<dbReference type="FunFam" id="2.170.270.10:FF:000031">
    <property type="entry name" value="probable histone-lysine N-methyltransferase PRDM7"/>
    <property type="match status" value="1"/>
</dbReference>
<dbReference type="GO" id="GO:0005634">
    <property type="term" value="C:nucleus"/>
    <property type="evidence" value="ECO:0007669"/>
    <property type="project" value="UniProtKB-SubCell"/>
</dbReference>
<feature type="region of interest" description="Disordered" evidence="19">
    <location>
        <begin position="207"/>
        <end position="233"/>
    </location>
</feature>
<sequence length="1074" mass="119708">MASGTEAQERGQKMPAGAGAQGMWEEIPPGAEAQGLGQEMLRDDECQGQEGRGGSSRGEAGGMRREASDKNETPGKRATEAEWPVPSGGDLMENDPRDLRGEPMEKGATGAPPPSDSLLTKSVEAGRTGSGSPKNSCLDRGSTERVKKPSHKKKGQKPKAEDTFKGLAIYFPKEQWAEMGEWEKIRYKNMKENYEFMTQLGLPTPKPTFMYHARQPPKTTNESSESDEEWTPQSIVKSFRTPCNLNSWKEEKKKKYPLDQNKQINTMGLTSKDQEHIKKTDKNTCADVHTTDIAAESKTDIEKKALSGKAKNKKRDQEKEVSTYSLRKRERKTYMEINEPNDDDYLFCEYCLLFFIDECSVHGSPVFIKDTAVEIGLEERATLTLPPGLRIGPSGIPKAGFGVWNEGEILPPGIHFGPYEGKITEEEEAANSGYSWLITRGQNCYVYIDGKDETNSNWMRYVNCARNEEEQNLVAFQYHGKIYYRACKIILIHSELLVWYGEEYGKELGIKWGSRWKSRKVHRQNSRLIQERGITCHQCPCCKLAFTFKDYLHRHMKWRHSGYGVQPEVPENVLAEKSLFKITNSASNRTMLQHLVPSCVYKDKDEETLFLKDINKETQSRTQVSRCNESGTTLKQLSHPAQQLCIGERPCSFRKCGRSFSYSSVLVTPMQTHTREKPYSCRECGKSVSQSGVLASHKRTHTGEKPYSCGECGKSFSWSGHLAVHKRMHTGEKPYSCGECGKSFSQSGHLARHKRTHTGEKPYSCGECGKSFSQSGDLASHKRTHTGEKPYSCGECGKSFSRSGLLASHTRTHAGEKPYSCGECGKSFSWSGDLASHKRMHTGEKPYSCGECGKSFSWSGHLAVHKRMHTGEKPYSCGECGKSFSQSGHLARHKRTHTGEKPYSCGECGKSFSQSGDLASHKRTHTGEKPYSCGECGKSFSRSGLLASHTRTHAGEKPYSCGECGKSFSWSGNLAVHKRTHTGEKPYSCGECGKSFSLSGNLAVHKRMHTGEKPYSCGECGKSFSLSGNLAVHKRMHTGEKPYSCGEFGKASAGQETWPVTSECTQERSHLNVT</sequence>
<feature type="domain" description="KRAB-related" evidence="23">
    <location>
        <begin position="159"/>
        <end position="222"/>
    </location>
</feature>
<dbReference type="GO" id="GO:0008270">
    <property type="term" value="F:zinc ion binding"/>
    <property type="evidence" value="ECO:0007669"/>
    <property type="project" value="UniProtKB-KW"/>
</dbReference>
<evidence type="ECO:0000256" key="6">
    <source>
        <dbReference type="ARBA" id="ARBA00022679"/>
    </source>
</evidence>
<keyword evidence="25" id="KW-1185">Reference proteome</keyword>
<keyword evidence="15" id="KW-0804">Transcription</keyword>
<feature type="region of interest" description="Disordered" evidence="19">
    <location>
        <begin position="1"/>
        <end position="161"/>
    </location>
</feature>
<evidence type="ECO:0000256" key="14">
    <source>
        <dbReference type="ARBA" id="ARBA00023125"/>
    </source>
</evidence>
<feature type="domain" description="C2H2-type" evidence="20">
    <location>
        <begin position="679"/>
        <end position="706"/>
    </location>
</feature>
<evidence type="ECO:0000313" key="25">
    <source>
        <dbReference type="Proteomes" id="UP001178461"/>
    </source>
</evidence>
<feature type="domain" description="C2H2-type" evidence="20">
    <location>
        <begin position="847"/>
        <end position="874"/>
    </location>
</feature>
<evidence type="ECO:0000256" key="12">
    <source>
        <dbReference type="ARBA" id="ARBA00022853"/>
    </source>
</evidence>
<dbReference type="CDD" id="cd19193">
    <property type="entry name" value="PR-SET_PRDM7_9"/>
    <property type="match status" value="1"/>
</dbReference>
<feature type="compositionally biased region" description="Basic and acidic residues" evidence="19">
    <location>
        <begin position="62"/>
        <end position="80"/>
    </location>
</feature>
<dbReference type="Gene3D" id="2.170.270.10">
    <property type="entry name" value="SET domain"/>
    <property type="match status" value="1"/>
</dbReference>
<evidence type="ECO:0000256" key="18">
    <source>
        <dbReference type="PROSITE-ProRule" id="PRU00042"/>
    </source>
</evidence>
<dbReference type="SUPFAM" id="SSF57667">
    <property type="entry name" value="beta-beta-alpha zinc fingers"/>
    <property type="match status" value="8"/>
</dbReference>
<feature type="domain" description="C2H2-type" evidence="20">
    <location>
        <begin position="791"/>
        <end position="818"/>
    </location>
</feature>
<dbReference type="GO" id="GO:0000978">
    <property type="term" value="F:RNA polymerase II cis-regulatory region sequence-specific DNA binding"/>
    <property type="evidence" value="ECO:0007669"/>
    <property type="project" value="TreeGrafter"/>
</dbReference>
<evidence type="ECO:0000256" key="1">
    <source>
        <dbReference type="ARBA" id="ARBA00004123"/>
    </source>
</evidence>
<feature type="domain" description="C2H2-type" evidence="20">
    <location>
        <begin position="537"/>
        <end position="562"/>
    </location>
</feature>
<dbReference type="PROSITE" id="PS50280">
    <property type="entry name" value="SET"/>
    <property type="match status" value="1"/>
</dbReference>
<evidence type="ECO:0000256" key="7">
    <source>
        <dbReference type="ARBA" id="ARBA00022691"/>
    </source>
</evidence>
<dbReference type="InterPro" id="IPR003655">
    <property type="entry name" value="aKRAB"/>
</dbReference>
<feature type="domain" description="C2H2-type" evidence="20">
    <location>
        <begin position="707"/>
        <end position="734"/>
    </location>
</feature>
<keyword evidence="12" id="KW-0156">Chromatin regulator</keyword>
<keyword evidence="9" id="KW-0677">Repeat</keyword>
<dbReference type="SMART" id="SM00355">
    <property type="entry name" value="ZnF_C2H2"/>
    <property type="match status" value="15"/>
</dbReference>
<dbReference type="Pfam" id="PF21549">
    <property type="entry name" value="PRDM2_PR"/>
    <property type="match status" value="1"/>
</dbReference>
<dbReference type="GO" id="GO:0042800">
    <property type="term" value="F:histone H3K4 methyltransferase activity"/>
    <property type="evidence" value="ECO:0007669"/>
    <property type="project" value="UniProtKB-ARBA"/>
</dbReference>
<reference evidence="24" key="1">
    <citation type="submission" date="2022-12" db="EMBL/GenBank/DDBJ databases">
        <authorList>
            <person name="Alioto T."/>
            <person name="Alioto T."/>
            <person name="Gomez Garrido J."/>
        </authorList>
    </citation>
    <scope>NUCLEOTIDE SEQUENCE</scope>
</reference>
<evidence type="ECO:0000259" key="21">
    <source>
        <dbReference type="PROSITE" id="PS50280"/>
    </source>
</evidence>
<feature type="compositionally biased region" description="Basic and acidic residues" evidence="19">
    <location>
        <begin position="94"/>
        <end position="105"/>
    </location>
</feature>
<evidence type="ECO:0000256" key="17">
    <source>
        <dbReference type="ARBA" id="ARBA00052988"/>
    </source>
</evidence>
<evidence type="ECO:0000256" key="11">
    <source>
        <dbReference type="ARBA" id="ARBA00022833"/>
    </source>
</evidence>
<feature type="domain" description="C2H2-type" evidence="20">
    <location>
        <begin position="1015"/>
        <end position="1042"/>
    </location>
</feature>
<dbReference type="AlphaFoldDB" id="A0AA35KML3"/>
<dbReference type="InterPro" id="IPR001909">
    <property type="entry name" value="KRAB"/>
</dbReference>
<feature type="domain" description="C2H2-type" evidence="20">
    <location>
        <begin position="763"/>
        <end position="790"/>
    </location>
</feature>
<comment type="subcellular location">
    <subcellularLocation>
        <location evidence="2">Chromosome</location>
    </subcellularLocation>
    <subcellularLocation>
        <location evidence="1">Nucleus</location>
    </subcellularLocation>
</comment>
<dbReference type="InterPro" id="IPR036236">
    <property type="entry name" value="Znf_C2H2_sf"/>
</dbReference>
<evidence type="ECO:0000256" key="2">
    <source>
        <dbReference type="ARBA" id="ARBA00004286"/>
    </source>
</evidence>
<dbReference type="InterPro" id="IPR013087">
    <property type="entry name" value="Znf_C2H2_type"/>
</dbReference>
<evidence type="ECO:0000259" key="20">
    <source>
        <dbReference type="PROSITE" id="PS50157"/>
    </source>
</evidence>
<keyword evidence="10 18" id="KW-0863">Zinc-finger</keyword>
<dbReference type="SMART" id="SM00349">
    <property type="entry name" value="KRAB"/>
    <property type="match status" value="1"/>
</dbReference>
<keyword evidence="7" id="KW-0949">S-adenosyl-L-methionine</keyword>
<keyword evidence="13" id="KW-0805">Transcription regulation</keyword>
<keyword evidence="6" id="KW-0808">Transferase</keyword>
<dbReference type="PANTHER" id="PTHR23235:SF152">
    <property type="entry name" value="SI:DKEY-210J14.3"/>
    <property type="match status" value="1"/>
</dbReference>
<keyword evidence="16" id="KW-0539">Nucleus</keyword>
<dbReference type="Pfam" id="PF01352">
    <property type="entry name" value="KRAB"/>
    <property type="match status" value="1"/>
</dbReference>
<feature type="domain" description="C2H2-type" evidence="20">
    <location>
        <begin position="735"/>
        <end position="762"/>
    </location>
</feature>
<dbReference type="PROSITE" id="PS00028">
    <property type="entry name" value="ZINC_FINGER_C2H2_1"/>
    <property type="match status" value="14"/>
</dbReference>
<evidence type="ECO:0000259" key="22">
    <source>
        <dbReference type="PROSITE" id="PS50805"/>
    </source>
</evidence>
<proteinExistence type="inferred from homology"/>
<comment type="similarity">
    <text evidence="3">Belongs to the krueppel C2H2-type zinc-finger protein family.</text>
</comment>
<dbReference type="FunFam" id="3.30.160.60:FF:001997">
    <property type="entry name" value="Uncharacterized protein"/>
    <property type="match status" value="2"/>
</dbReference>
<evidence type="ECO:0000256" key="9">
    <source>
        <dbReference type="ARBA" id="ARBA00022737"/>
    </source>
</evidence>
<feature type="domain" description="KRAB" evidence="22">
    <location>
        <begin position="162"/>
        <end position="232"/>
    </location>
</feature>
<keyword evidence="5" id="KW-0489">Methyltransferase</keyword>
<feature type="domain" description="C2H2-type" evidence="20">
    <location>
        <begin position="903"/>
        <end position="930"/>
    </location>
</feature>